<dbReference type="EMBL" id="JACXVP010000007">
    <property type="protein sequence ID" value="KAG5594692.1"/>
    <property type="molecule type" value="Genomic_DNA"/>
</dbReference>
<feature type="chain" id="PRO_5039918187" description="Secreted protein" evidence="2">
    <location>
        <begin position="23"/>
        <end position="127"/>
    </location>
</feature>
<dbReference type="AlphaFoldDB" id="A0A9J5Y632"/>
<dbReference type="Proteomes" id="UP000824120">
    <property type="component" value="Chromosome 7"/>
</dbReference>
<evidence type="ECO:0000256" key="1">
    <source>
        <dbReference type="SAM" id="MobiDB-lite"/>
    </source>
</evidence>
<evidence type="ECO:0000313" key="4">
    <source>
        <dbReference type="Proteomes" id="UP000824120"/>
    </source>
</evidence>
<sequence length="127" mass="13536">MVLVQAVMPFTFLELSLELILATKGAGAGTESAGVETEATLIESGRDLARILALQDCNGWSSSGSDKVARESSSTLSDTTGREVVRGTWEVAWPSCLACHATKPLTVKWSVVMRQCLAKVGKPWPLA</sequence>
<feature type="region of interest" description="Disordered" evidence="1">
    <location>
        <begin position="60"/>
        <end position="79"/>
    </location>
</feature>
<name>A0A9J5Y632_SOLCO</name>
<gene>
    <name evidence="3" type="ORF">H5410_035924</name>
</gene>
<evidence type="ECO:0000313" key="3">
    <source>
        <dbReference type="EMBL" id="KAG5594692.1"/>
    </source>
</evidence>
<comment type="caution">
    <text evidence="3">The sequence shown here is derived from an EMBL/GenBank/DDBJ whole genome shotgun (WGS) entry which is preliminary data.</text>
</comment>
<protein>
    <recommendedName>
        <fullName evidence="5">Secreted protein</fullName>
    </recommendedName>
</protein>
<keyword evidence="4" id="KW-1185">Reference proteome</keyword>
<accession>A0A9J5Y632</accession>
<evidence type="ECO:0008006" key="5">
    <source>
        <dbReference type="Google" id="ProtNLM"/>
    </source>
</evidence>
<keyword evidence="2" id="KW-0732">Signal</keyword>
<proteinExistence type="predicted"/>
<reference evidence="3 4" key="1">
    <citation type="submission" date="2020-09" db="EMBL/GenBank/DDBJ databases">
        <title>De no assembly of potato wild relative species, Solanum commersonii.</title>
        <authorList>
            <person name="Cho K."/>
        </authorList>
    </citation>
    <scope>NUCLEOTIDE SEQUENCE [LARGE SCALE GENOMIC DNA]</scope>
    <source>
        <strain evidence="3">LZ3.2</strain>
        <tissue evidence="3">Leaf</tissue>
    </source>
</reference>
<organism evidence="3 4">
    <name type="scientific">Solanum commersonii</name>
    <name type="common">Commerson's wild potato</name>
    <name type="synonym">Commerson's nightshade</name>
    <dbReference type="NCBI Taxonomy" id="4109"/>
    <lineage>
        <taxon>Eukaryota</taxon>
        <taxon>Viridiplantae</taxon>
        <taxon>Streptophyta</taxon>
        <taxon>Embryophyta</taxon>
        <taxon>Tracheophyta</taxon>
        <taxon>Spermatophyta</taxon>
        <taxon>Magnoliopsida</taxon>
        <taxon>eudicotyledons</taxon>
        <taxon>Gunneridae</taxon>
        <taxon>Pentapetalae</taxon>
        <taxon>asterids</taxon>
        <taxon>lamiids</taxon>
        <taxon>Solanales</taxon>
        <taxon>Solanaceae</taxon>
        <taxon>Solanoideae</taxon>
        <taxon>Solaneae</taxon>
        <taxon>Solanum</taxon>
    </lineage>
</organism>
<feature type="signal peptide" evidence="2">
    <location>
        <begin position="1"/>
        <end position="22"/>
    </location>
</feature>
<evidence type="ECO:0000256" key="2">
    <source>
        <dbReference type="SAM" id="SignalP"/>
    </source>
</evidence>